<dbReference type="EMBL" id="JAJNCT010000010">
    <property type="protein sequence ID" value="MCD2165696.1"/>
    <property type="molecule type" value="Genomic_DNA"/>
</dbReference>
<dbReference type="InterPro" id="IPR014048">
    <property type="entry name" value="MethylDNA_cys_MeTrfase_DNA-bd"/>
</dbReference>
<dbReference type="Pfam" id="PF01035">
    <property type="entry name" value="DNA_binding_1"/>
    <property type="match status" value="1"/>
</dbReference>
<proteinExistence type="inferred from homology"/>
<feature type="domain" description="Methylguanine DNA methyltransferase ribonuclease-like" evidence="10">
    <location>
        <begin position="11"/>
        <end position="86"/>
    </location>
</feature>
<comment type="function">
    <text evidence="8">Involved in the cellular defense against the biological effects of O6-methylguanine (O6-MeG) and O4-methylthymine (O4-MeT) in DNA. Repairs the methylated nucleobase in DNA by stoichiometrically transferring the methyl group to a cysteine residue in the enzyme. This is a suicide reaction: the enzyme is irreversibly inactivated.</text>
</comment>
<gene>
    <name evidence="11" type="ORF">LPW39_11170</name>
</gene>
<evidence type="ECO:0000259" key="9">
    <source>
        <dbReference type="Pfam" id="PF01035"/>
    </source>
</evidence>
<dbReference type="InterPro" id="IPR036217">
    <property type="entry name" value="MethylDNA_cys_MeTrfase_DNAb"/>
</dbReference>
<dbReference type="GO" id="GO:0003908">
    <property type="term" value="F:methylated-DNA-[protein]-cysteine S-methyltransferase activity"/>
    <property type="evidence" value="ECO:0007669"/>
    <property type="project" value="UniProtKB-UniRule"/>
</dbReference>
<dbReference type="Gene3D" id="1.10.10.10">
    <property type="entry name" value="Winged helix-like DNA-binding domain superfamily/Winged helix DNA-binding domain"/>
    <property type="match status" value="1"/>
</dbReference>
<dbReference type="AlphaFoldDB" id="A0AAW4XYG5"/>
<dbReference type="GO" id="GO:0006307">
    <property type="term" value="P:DNA alkylation repair"/>
    <property type="evidence" value="ECO:0007669"/>
    <property type="project" value="UniProtKB-UniRule"/>
</dbReference>
<evidence type="ECO:0000259" key="10">
    <source>
        <dbReference type="Pfam" id="PF02870"/>
    </source>
</evidence>
<dbReference type="PANTHER" id="PTHR10815">
    <property type="entry name" value="METHYLATED-DNA--PROTEIN-CYSTEINE METHYLTRANSFERASE"/>
    <property type="match status" value="1"/>
</dbReference>
<dbReference type="InterPro" id="IPR001497">
    <property type="entry name" value="MethylDNA_cys_MeTrfase_AS"/>
</dbReference>
<protein>
    <recommendedName>
        <fullName evidence="8">Methylated-DNA--protein-cysteine methyltransferase</fullName>
        <ecNumber evidence="8">2.1.1.63</ecNumber>
    </recommendedName>
    <alternativeName>
        <fullName evidence="8">6-O-methylguanine-DNA methyltransferase</fullName>
        <shortName evidence="8">MGMT</shortName>
    </alternativeName>
    <alternativeName>
        <fullName evidence="8">O-6-methylguanine-DNA-alkyltransferase</fullName>
    </alternativeName>
</protein>
<comment type="catalytic activity">
    <reaction evidence="1 8">
        <text>a 4-O-methyl-thymidine in DNA + L-cysteinyl-[protein] = a thymidine in DNA + S-methyl-L-cysteinyl-[protein]</text>
        <dbReference type="Rhea" id="RHEA:53428"/>
        <dbReference type="Rhea" id="RHEA-COMP:10131"/>
        <dbReference type="Rhea" id="RHEA-COMP:10132"/>
        <dbReference type="Rhea" id="RHEA-COMP:13555"/>
        <dbReference type="Rhea" id="RHEA-COMP:13556"/>
        <dbReference type="ChEBI" id="CHEBI:29950"/>
        <dbReference type="ChEBI" id="CHEBI:82612"/>
        <dbReference type="ChEBI" id="CHEBI:137386"/>
        <dbReference type="ChEBI" id="CHEBI:137387"/>
        <dbReference type="EC" id="2.1.1.63"/>
    </reaction>
</comment>
<organism evidence="11 12">
    <name type="scientific">Comamonas koreensis</name>
    <dbReference type="NCBI Taxonomy" id="160825"/>
    <lineage>
        <taxon>Bacteria</taxon>
        <taxon>Pseudomonadati</taxon>
        <taxon>Pseudomonadota</taxon>
        <taxon>Betaproteobacteria</taxon>
        <taxon>Burkholderiales</taxon>
        <taxon>Comamonadaceae</taxon>
        <taxon>Comamonas</taxon>
    </lineage>
</organism>
<feature type="domain" description="Methylated-DNA-[protein]-cysteine S-methyltransferase DNA binding" evidence="9">
    <location>
        <begin position="91"/>
        <end position="170"/>
    </location>
</feature>
<dbReference type="InterPro" id="IPR036388">
    <property type="entry name" value="WH-like_DNA-bd_sf"/>
</dbReference>
<dbReference type="GO" id="GO:0005737">
    <property type="term" value="C:cytoplasm"/>
    <property type="evidence" value="ECO:0007669"/>
    <property type="project" value="UniProtKB-SubCell"/>
</dbReference>
<dbReference type="Pfam" id="PF02870">
    <property type="entry name" value="Methyltransf_1N"/>
    <property type="match status" value="1"/>
</dbReference>
<accession>A0AAW4XYG5</accession>
<dbReference type="InterPro" id="IPR023546">
    <property type="entry name" value="MGMT"/>
</dbReference>
<dbReference type="RefSeq" id="WP_230774650.1">
    <property type="nucleotide sequence ID" value="NZ_JAJNCT010000010.1"/>
</dbReference>
<keyword evidence="6 8" id="KW-0234">DNA repair</keyword>
<comment type="catalytic activity">
    <reaction evidence="7 8">
        <text>a 6-O-methyl-2'-deoxyguanosine in DNA + L-cysteinyl-[protein] = S-methyl-L-cysteinyl-[protein] + a 2'-deoxyguanosine in DNA</text>
        <dbReference type="Rhea" id="RHEA:24000"/>
        <dbReference type="Rhea" id="RHEA-COMP:10131"/>
        <dbReference type="Rhea" id="RHEA-COMP:10132"/>
        <dbReference type="Rhea" id="RHEA-COMP:11367"/>
        <dbReference type="Rhea" id="RHEA-COMP:11368"/>
        <dbReference type="ChEBI" id="CHEBI:29950"/>
        <dbReference type="ChEBI" id="CHEBI:82612"/>
        <dbReference type="ChEBI" id="CHEBI:85445"/>
        <dbReference type="ChEBI" id="CHEBI:85448"/>
        <dbReference type="EC" id="2.1.1.63"/>
    </reaction>
</comment>
<feature type="active site" description="Nucleophile; methyl group acceptor" evidence="8">
    <location>
        <position position="142"/>
    </location>
</feature>
<dbReference type="NCBIfam" id="TIGR00589">
    <property type="entry name" value="ogt"/>
    <property type="match status" value="1"/>
</dbReference>
<dbReference type="SUPFAM" id="SSF53155">
    <property type="entry name" value="Methylated DNA-protein cysteine methyltransferase domain"/>
    <property type="match status" value="1"/>
</dbReference>
<evidence type="ECO:0000256" key="1">
    <source>
        <dbReference type="ARBA" id="ARBA00001286"/>
    </source>
</evidence>
<evidence type="ECO:0000256" key="7">
    <source>
        <dbReference type="ARBA" id="ARBA00049348"/>
    </source>
</evidence>
<evidence type="ECO:0000256" key="2">
    <source>
        <dbReference type="ARBA" id="ARBA00022490"/>
    </source>
</evidence>
<dbReference type="SUPFAM" id="SSF46767">
    <property type="entry name" value="Methylated DNA-protein cysteine methyltransferase, C-terminal domain"/>
    <property type="match status" value="1"/>
</dbReference>
<comment type="miscellaneous">
    <text evidence="8">This enzyme catalyzes only one turnover and therefore is not strictly catalytic. According to one definition, an enzyme is a biocatalyst that acts repeatedly and over many reaction cycles.</text>
</comment>
<evidence type="ECO:0000256" key="8">
    <source>
        <dbReference type="HAMAP-Rule" id="MF_00772"/>
    </source>
</evidence>
<keyword evidence="4 8" id="KW-0808">Transferase</keyword>
<dbReference type="Proteomes" id="UP001199260">
    <property type="component" value="Unassembled WGS sequence"/>
</dbReference>
<evidence type="ECO:0000256" key="4">
    <source>
        <dbReference type="ARBA" id="ARBA00022679"/>
    </source>
</evidence>
<keyword evidence="3 8" id="KW-0489">Methyltransferase</keyword>
<evidence type="ECO:0000256" key="6">
    <source>
        <dbReference type="ARBA" id="ARBA00023204"/>
    </source>
</evidence>
<dbReference type="PROSITE" id="PS00374">
    <property type="entry name" value="MGMT"/>
    <property type="match status" value="1"/>
</dbReference>
<dbReference type="PANTHER" id="PTHR10815:SF5">
    <property type="entry name" value="METHYLATED-DNA--PROTEIN-CYSTEINE METHYLTRANSFERASE"/>
    <property type="match status" value="1"/>
</dbReference>
<evidence type="ECO:0000313" key="11">
    <source>
        <dbReference type="EMBL" id="MCD2165696.1"/>
    </source>
</evidence>
<dbReference type="HAMAP" id="MF_00772">
    <property type="entry name" value="OGT"/>
    <property type="match status" value="1"/>
</dbReference>
<dbReference type="InterPro" id="IPR008332">
    <property type="entry name" value="MethylG_MeTrfase_N"/>
</dbReference>
<evidence type="ECO:0000313" key="12">
    <source>
        <dbReference type="Proteomes" id="UP001199260"/>
    </source>
</evidence>
<keyword evidence="12" id="KW-1185">Reference proteome</keyword>
<dbReference type="CDD" id="cd06445">
    <property type="entry name" value="ATase"/>
    <property type="match status" value="1"/>
</dbReference>
<dbReference type="FunFam" id="1.10.10.10:FF:000337">
    <property type="entry name" value="Methylated-DNA--protein-cysteine methyltransferase"/>
    <property type="match status" value="1"/>
</dbReference>
<comment type="subcellular location">
    <subcellularLocation>
        <location evidence="8">Cytoplasm</location>
    </subcellularLocation>
</comment>
<evidence type="ECO:0000256" key="3">
    <source>
        <dbReference type="ARBA" id="ARBA00022603"/>
    </source>
</evidence>
<evidence type="ECO:0000256" key="5">
    <source>
        <dbReference type="ARBA" id="ARBA00022763"/>
    </source>
</evidence>
<keyword evidence="2 8" id="KW-0963">Cytoplasm</keyword>
<dbReference type="EC" id="2.1.1.63" evidence="8"/>
<comment type="caution">
    <text evidence="11">The sequence shown here is derived from an EMBL/GenBank/DDBJ whole genome shotgun (WGS) entry which is preliminary data.</text>
</comment>
<name>A0AAW4XYG5_9BURK</name>
<reference evidence="11 12" key="1">
    <citation type="submission" date="2021-11" db="EMBL/GenBank/DDBJ databases">
        <title>Genome sequence.</title>
        <authorList>
            <person name="Sun Q."/>
        </authorList>
    </citation>
    <scope>NUCLEOTIDE SEQUENCE [LARGE SCALE GENOMIC DNA]</scope>
    <source>
        <strain evidence="11 12">KCTC 12005</strain>
    </source>
</reference>
<keyword evidence="5 8" id="KW-0227">DNA damage</keyword>
<dbReference type="InterPro" id="IPR036631">
    <property type="entry name" value="MGMT_N_sf"/>
</dbReference>
<dbReference type="GO" id="GO:0032259">
    <property type="term" value="P:methylation"/>
    <property type="evidence" value="ECO:0007669"/>
    <property type="project" value="UniProtKB-KW"/>
</dbReference>
<sequence>MAPLNFLLSHLPSPQGGILLLCDEQQRLRALDWQGYEARMALLMRRQYPRDAVQMHSSTAVPAPVANALAAYFDGELQALDGLELALGGTDFQRQVWTALRAIPAGSTRSYASLAAQIGRPAAVRALGMANGANPISIVLPCHRVIGSDASLTGYAGGLARKQWLLAHEARHSKKPA</sequence>
<comment type="similarity">
    <text evidence="8">Belongs to the MGMT family.</text>
</comment>